<organism evidence="3 4">
    <name type="scientific">Novosphingobium fluoreni</name>
    <dbReference type="NCBI Taxonomy" id="1391222"/>
    <lineage>
        <taxon>Bacteria</taxon>
        <taxon>Pseudomonadati</taxon>
        <taxon>Pseudomonadota</taxon>
        <taxon>Alphaproteobacteria</taxon>
        <taxon>Sphingomonadales</taxon>
        <taxon>Sphingomonadaceae</taxon>
        <taxon>Novosphingobium</taxon>
    </lineage>
</organism>
<dbReference type="AlphaFoldDB" id="A0A7W6BXL2"/>
<feature type="region of interest" description="Disordered" evidence="1">
    <location>
        <begin position="57"/>
        <end position="85"/>
    </location>
</feature>
<gene>
    <name evidence="3" type="ORF">GGR39_001464</name>
</gene>
<evidence type="ECO:0000313" key="4">
    <source>
        <dbReference type="Proteomes" id="UP000561459"/>
    </source>
</evidence>
<name>A0A7W6BXL2_9SPHN</name>
<evidence type="ECO:0000256" key="2">
    <source>
        <dbReference type="SAM" id="SignalP"/>
    </source>
</evidence>
<reference evidence="3 4" key="1">
    <citation type="submission" date="2020-08" db="EMBL/GenBank/DDBJ databases">
        <title>Genomic Encyclopedia of Type Strains, Phase IV (KMG-IV): sequencing the most valuable type-strain genomes for metagenomic binning, comparative biology and taxonomic classification.</title>
        <authorList>
            <person name="Goeker M."/>
        </authorList>
    </citation>
    <scope>NUCLEOTIDE SEQUENCE [LARGE SCALE GENOMIC DNA]</scope>
    <source>
        <strain evidence="3 4">DSM 27568</strain>
    </source>
</reference>
<dbReference type="EMBL" id="JACIDY010000003">
    <property type="protein sequence ID" value="MBB3939814.1"/>
    <property type="molecule type" value="Genomic_DNA"/>
</dbReference>
<evidence type="ECO:0000256" key="1">
    <source>
        <dbReference type="SAM" id="MobiDB-lite"/>
    </source>
</evidence>
<feature type="compositionally biased region" description="Basic and acidic residues" evidence="1">
    <location>
        <begin position="61"/>
        <end position="71"/>
    </location>
</feature>
<keyword evidence="2" id="KW-0732">Signal</keyword>
<dbReference type="PROSITE" id="PS51257">
    <property type="entry name" value="PROKAR_LIPOPROTEIN"/>
    <property type="match status" value="1"/>
</dbReference>
<feature type="chain" id="PRO_5031550645" evidence="2">
    <location>
        <begin position="19"/>
        <end position="85"/>
    </location>
</feature>
<accession>A0A7W6BXL2</accession>
<dbReference type="Proteomes" id="UP000561459">
    <property type="component" value="Unassembled WGS sequence"/>
</dbReference>
<proteinExistence type="predicted"/>
<evidence type="ECO:0000313" key="3">
    <source>
        <dbReference type="EMBL" id="MBB3939814.1"/>
    </source>
</evidence>
<feature type="region of interest" description="Disordered" evidence="1">
    <location>
        <begin position="29"/>
        <end position="48"/>
    </location>
</feature>
<comment type="caution">
    <text evidence="3">The sequence shown here is derived from an EMBL/GenBank/DDBJ whole genome shotgun (WGS) entry which is preliminary data.</text>
</comment>
<feature type="signal peptide" evidence="2">
    <location>
        <begin position="1"/>
        <end position="18"/>
    </location>
</feature>
<protein>
    <submittedName>
        <fullName evidence="3">Putative small lipoprotein YifL</fullName>
    </submittedName>
</protein>
<keyword evidence="4" id="KW-1185">Reference proteome</keyword>
<sequence>MKHATRILIACGLLSALAACGSRKDLALKPGQQLPPAPYGRAVQPQPTELLRTPTLAIPERSVELRTRSEEREDDPFDLPPPEDK</sequence>
<keyword evidence="3" id="KW-0449">Lipoprotein</keyword>